<proteinExistence type="predicted"/>
<dbReference type="Proteomes" id="UP000034536">
    <property type="component" value="Unassembled WGS sequence"/>
</dbReference>
<accession>A0A0G0CYA7</accession>
<organism evidence="1 2">
    <name type="scientific">Candidatus Roizmanbacteria bacterium GW2011_GWA2_35_8</name>
    <dbReference type="NCBI Taxonomy" id="1618479"/>
    <lineage>
        <taxon>Bacteria</taxon>
        <taxon>Candidatus Roizmaniibacteriota</taxon>
    </lineage>
</organism>
<comment type="caution">
    <text evidence="1">The sequence shown here is derived from an EMBL/GenBank/DDBJ whole genome shotgun (WGS) entry which is preliminary data.</text>
</comment>
<dbReference type="EMBL" id="LBQX01000009">
    <property type="protein sequence ID" value="KKP86989.1"/>
    <property type="molecule type" value="Genomic_DNA"/>
</dbReference>
<dbReference type="AlphaFoldDB" id="A0A0G0CYA7"/>
<name>A0A0G0CYA7_9BACT</name>
<reference evidence="1 2" key="1">
    <citation type="journal article" date="2015" name="Nature">
        <title>rRNA introns, odd ribosomes, and small enigmatic genomes across a large radiation of phyla.</title>
        <authorList>
            <person name="Brown C.T."/>
            <person name="Hug L.A."/>
            <person name="Thomas B.C."/>
            <person name="Sharon I."/>
            <person name="Castelle C.J."/>
            <person name="Singh A."/>
            <person name="Wilkins M.J."/>
            <person name="Williams K.H."/>
            <person name="Banfield J.F."/>
        </authorList>
    </citation>
    <scope>NUCLEOTIDE SEQUENCE [LARGE SCALE GENOMIC DNA]</scope>
</reference>
<evidence type="ECO:0000313" key="2">
    <source>
        <dbReference type="Proteomes" id="UP000034536"/>
    </source>
</evidence>
<protein>
    <submittedName>
        <fullName evidence="1">Uncharacterized protein</fullName>
    </submittedName>
</protein>
<evidence type="ECO:0000313" key="1">
    <source>
        <dbReference type="EMBL" id="KKP86989.1"/>
    </source>
</evidence>
<gene>
    <name evidence="1" type="ORF">UR89_C0009G0010</name>
</gene>
<sequence>MWRHVETKNVNFINDSVETLKDIIKIKYYYLTGKYEV</sequence>